<proteinExistence type="predicted"/>
<name>A6WAV8_KINRD</name>
<dbReference type="OrthoDB" id="9782160at2"/>
<dbReference type="GO" id="GO:0071949">
    <property type="term" value="F:FAD binding"/>
    <property type="evidence" value="ECO:0007669"/>
    <property type="project" value="InterPro"/>
</dbReference>
<keyword evidence="3" id="KW-1185">Reference proteome</keyword>
<dbReference type="PANTHER" id="PTHR46865">
    <property type="entry name" value="OXIDOREDUCTASE-RELATED"/>
    <property type="match status" value="1"/>
</dbReference>
<dbReference type="InterPro" id="IPR002938">
    <property type="entry name" value="FAD-bd"/>
</dbReference>
<dbReference type="SUPFAM" id="SSF51905">
    <property type="entry name" value="FAD/NAD(P)-binding domain"/>
    <property type="match status" value="1"/>
</dbReference>
<keyword evidence="2" id="KW-0560">Oxidoreductase</keyword>
<sequence>MKILVVGAGLAGCTTALHLRRSGHDVTVVDAITEPYRGGYMLQLDQSAQRFMQDLELGDLMEKFSVPAPDIAVLRTSARGHKTMTTLDPKGYRLVRRGDLIGAIGERTAAEVPLRLGRELAGIEQHLDHIVAHFANGDAQRYDLLLGADGVRSTVRRLTLGPDEEFVYDNGWTNVWVNVPLEALGQDRSEIYYGKGMGAYFFPYPDGDQALFLAVMPTGSRPVHTSDLIAEVRHRMNVGSRGFLIASALADADLDAVRLTRFAQVRMPRWHAGRVVLVGDAAYCVDPLSGVGTTASLLGAARLSQAVNTHGADVNAAAREYTARVAPRVRLWQHTTAGLLESVTGSRASQRLQGTSQLAHIVTDLTRVGLGRR</sequence>
<reference evidence="3" key="1">
    <citation type="journal article" date="2008" name="PLoS ONE">
        <title>Survival in nuclear waste, extreme resistance, and potential applications gleaned from the genome sequence of Kineococcus radiotolerans SRS30216.</title>
        <authorList>
            <person name="Bagwell C.E."/>
            <person name="Bhat S."/>
            <person name="Hawkins G.M."/>
            <person name="Smith B.W."/>
            <person name="Biswas T."/>
            <person name="Hoover T.R."/>
            <person name="Saunders E."/>
            <person name="Han C.S."/>
            <person name="Tsodikov O.V."/>
            <person name="Shimkets L.J."/>
        </authorList>
    </citation>
    <scope>NUCLEOTIDE SEQUENCE [LARGE SCALE GENOMIC DNA]</scope>
    <source>
        <strain evidence="3">ATCC BAA-149 / DSM 14245 / SRS30216</strain>
    </source>
</reference>
<evidence type="ECO:0000259" key="1">
    <source>
        <dbReference type="Pfam" id="PF01494"/>
    </source>
</evidence>
<dbReference type="AlphaFoldDB" id="A6WAV8"/>
<dbReference type="Gene3D" id="3.30.9.10">
    <property type="entry name" value="D-Amino Acid Oxidase, subunit A, domain 2"/>
    <property type="match status" value="1"/>
</dbReference>
<accession>A6WAV8</accession>
<gene>
    <name evidence="2" type="ordered locus">Krad_2471</name>
</gene>
<dbReference type="GO" id="GO:0004497">
    <property type="term" value="F:monooxygenase activity"/>
    <property type="evidence" value="ECO:0007669"/>
    <property type="project" value="UniProtKB-KW"/>
</dbReference>
<dbReference type="STRING" id="266940.Krad_2471"/>
<protein>
    <submittedName>
        <fullName evidence="2">Monooxygenase FAD-binding</fullName>
    </submittedName>
</protein>
<dbReference type="Pfam" id="PF01494">
    <property type="entry name" value="FAD_binding_3"/>
    <property type="match status" value="1"/>
</dbReference>
<evidence type="ECO:0000313" key="3">
    <source>
        <dbReference type="Proteomes" id="UP000001116"/>
    </source>
</evidence>
<dbReference type="RefSeq" id="WP_012087838.1">
    <property type="nucleotide sequence ID" value="NC_009664.2"/>
</dbReference>
<keyword evidence="2" id="KW-0503">Monooxygenase</keyword>
<dbReference type="PRINTS" id="PR00420">
    <property type="entry name" value="RNGMNOXGNASE"/>
</dbReference>
<feature type="domain" description="FAD-binding" evidence="1">
    <location>
        <begin position="2"/>
        <end position="303"/>
    </location>
</feature>
<dbReference type="EMBL" id="CP000750">
    <property type="protein sequence ID" value="ABS03947.1"/>
    <property type="molecule type" value="Genomic_DNA"/>
</dbReference>
<dbReference type="eggNOG" id="COG0654">
    <property type="taxonomic scope" value="Bacteria"/>
</dbReference>
<organism evidence="2 3">
    <name type="scientific">Kineococcus radiotolerans (strain ATCC BAA-149 / DSM 14245 / SRS30216)</name>
    <dbReference type="NCBI Taxonomy" id="266940"/>
    <lineage>
        <taxon>Bacteria</taxon>
        <taxon>Bacillati</taxon>
        <taxon>Actinomycetota</taxon>
        <taxon>Actinomycetes</taxon>
        <taxon>Kineosporiales</taxon>
        <taxon>Kineosporiaceae</taxon>
        <taxon>Kineococcus</taxon>
    </lineage>
</organism>
<dbReference type="InterPro" id="IPR051704">
    <property type="entry name" value="FAD_aromatic-hydroxylase"/>
</dbReference>
<dbReference type="Gene3D" id="3.50.50.60">
    <property type="entry name" value="FAD/NAD(P)-binding domain"/>
    <property type="match status" value="1"/>
</dbReference>
<dbReference type="HOGENOM" id="CLU_009665_1_0_11"/>
<evidence type="ECO:0000313" key="2">
    <source>
        <dbReference type="EMBL" id="ABS03947.1"/>
    </source>
</evidence>
<dbReference type="InterPro" id="IPR036188">
    <property type="entry name" value="FAD/NAD-bd_sf"/>
</dbReference>
<dbReference type="KEGG" id="kra:Krad_2471"/>
<dbReference type="Proteomes" id="UP000001116">
    <property type="component" value="Chromosome"/>
</dbReference>